<dbReference type="InterPro" id="IPR011990">
    <property type="entry name" value="TPR-like_helical_dom_sf"/>
</dbReference>
<protein>
    <submittedName>
        <fullName evidence="1">Uncharacterized protein</fullName>
    </submittedName>
</protein>
<proteinExistence type="predicted"/>
<gene>
    <name evidence="1" type="ORF">LEP1GSC050_2070</name>
</gene>
<organism evidence="1 2">
    <name type="scientific">Leptospira broomii serovar Hurstbridge str. 5399</name>
    <dbReference type="NCBI Taxonomy" id="1049789"/>
    <lineage>
        <taxon>Bacteria</taxon>
        <taxon>Pseudomonadati</taxon>
        <taxon>Spirochaetota</taxon>
        <taxon>Spirochaetia</taxon>
        <taxon>Leptospirales</taxon>
        <taxon>Leptospiraceae</taxon>
        <taxon>Leptospira</taxon>
    </lineage>
</organism>
<dbReference type="EMBL" id="AHMO02000008">
    <property type="protein sequence ID" value="EQA45557.1"/>
    <property type="molecule type" value="Genomic_DNA"/>
</dbReference>
<dbReference type="Gene3D" id="1.25.40.10">
    <property type="entry name" value="Tetratricopeptide repeat domain"/>
    <property type="match status" value="1"/>
</dbReference>
<dbReference type="AlphaFoldDB" id="T0FD92"/>
<evidence type="ECO:0000313" key="2">
    <source>
        <dbReference type="Proteomes" id="UP000015454"/>
    </source>
</evidence>
<reference evidence="1" key="1">
    <citation type="submission" date="2013-05" db="EMBL/GenBank/DDBJ databases">
        <authorList>
            <person name="Harkins D.M."/>
            <person name="Durkin A.S."/>
            <person name="Brinkac L.M."/>
            <person name="Haft D.H."/>
            <person name="Selengut J.D."/>
            <person name="Sanka R."/>
            <person name="DePew J."/>
            <person name="Purushe J."/>
            <person name="Hartskeerl R.A."/>
            <person name="Ahmed A."/>
            <person name="van der Linden H."/>
            <person name="Goris M.G.A."/>
            <person name="Vinetz J.M."/>
            <person name="Sutton G.G."/>
            <person name="Nierman W.C."/>
            <person name="Fouts D.E."/>
        </authorList>
    </citation>
    <scope>NUCLEOTIDE SEQUENCE [LARGE SCALE GENOMIC DNA]</scope>
    <source>
        <strain evidence="1">5399</strain>
    </source>
</reference>
<keyword evidence="2" id="KW-1185">Reference proteome</keyword>
<sequence>MHTNAFDRVYEAYTQGWAPVMRRTFSIWFFLVICTIKSILPLNSTFSWEELLQQAAEEVRRGRYEQGLEKLRIADETGEPRDFRYYWVLGKAQLGQGSELDALRNFRYSLQLQPDQQPLLREMTELYDRLRLPDKALETARVILSKQPDDAELRYRAMIWASRTGNLEYYKNALRELEVSNPYASDERALLDEIRILQSAKKDDDVITRCRKFLPFFPKNKDLHRTCILSYRNKAPKLFEEGLIQRAVIFRDDPVFQHILSMEYLDQKRYADSCALARRALLLALQQSQFPEKDYLVPIRRIYLQNGSVSDLLAMDLLEDVLLKKKKLSGSEWETLLKQTRFNWEILSFAISEINKSERTDESDKAVSDLRQRYLSLRGPEREKDLSRFAGPYYLDSSFESFLENASVGE</sequence>
<name>T0FD92_9LEPT</name>
<dbReference type="STRING" id="1049789.LEP1GSC050_2070"/>
<comment type="caution">
    <text evidence="1">The sequence shown here is derived from an EMBL/GenBank/DDBJ whole genome shotgun (WGS) entry which is preliminary data.</text>
</comment>
<dbReference type="SUPFAM" id="SSF48452">
    <property type="entry name" value="TPR-like"/>
    <property type="match status" value="1"/>
</dbReference>
<dbReference type="Proteomes" id="UP000015454">
    <property type="component" value="Unassembled WGS sequence"/>
</dbReference>
<accession>T0FD92</accession>
<evidence type="ECO:0000313" key="1">
    <source>
        <dbReference type="EMBL" id="EQA45557.1"/>
    </source>
</evidence>